<keyword evidence="1" id="KW-0472">Membrane</keyword>
<dbReference type="AlphaFoldDB" id="A0A2W4W0Y4"/>
<sequence>MSGENFVRGIFQDDSKKRSPVMGRDAKINLELAVKIQRILRFYLGILNELMMELFLLLMFYGVEIA</sequence>
<feature type="transmembrane region" description="Helical" evidence="1">
    <location>
        <begin position="42"/>
        <end position="63"/>
    </location>
</feature>
<protein>
    <submittedName>
        <fullName evidence="2">Uncharacterized protein</fullName>
    </submittedName>
</protein>
<reference evidence="2 3" key="2">
    <citation type="submission" date="2018-06" db="EMBL/GenBank/DDBJ databases">
        <title>Metagenomic assembly of (sub)arctic Cyanobacteria and their associated microbiome from non-axenic cultures.</title>
        <authorList>
            <person name="Baurain D."/>
        </authorList>
    </citation>
    <scope>NUCLEOTIDE SEQUENCE [LARGE SCALE GENOMIC DNA]</scope>
    <source>
        <strain evidence="2">ULC066bin1</strain>
    </source>
</reference>
<evidence type="ECO:0000313" key="3">
    <source>
        <dbReference type="Proteomes" id="UP000249467"/>
    </source>
</evidence>
<keyword evidence="1" id="KW-1133">Transmembrane helix</keyword>
<comment type="caution">
    <text evidence="2">The sequence shown here is derived from an EMBL/GenBank/DDBJ whole genome shotgun (WGS) entry which is preliminary data.</text>
</comment>
<gene>
    <name evidence="2" type="ORF">DCF19_17185</name>
</gene>
<name>A0A2W4W0Y4_9CYAN</name>
<keyword evidence="1" id="KW-0812">Transmembrane</keyword>
<dbReference type="Proteomes" id="UP000249467">
    <property type="component" value="Unassembled WGS sequence"/>
</dbReference>
<proteinExistence type="predicted"/>
<reference evidence="2 3" key="1">
    <citation type="submission" date="2018-04" db="EMBL/GenBank/DDBJ databases">
        <authorList>
            <person name="Go L.Y."/>
            <person name="Mitchell J.A."/>
        </authorList>
    </citation>
    <scope>NUCLEOTIDE SEQUENCE [LARGE SCALE GENOMIC DNA]</scope>
    <source>
        <strain evidence="2">ULC066bin1</strain>
    </source>
</reference>
<accession>A0A2W4W0Y4</accession>
<dbReference type="EMBL" id="QBML01000025">
    <property type="protein sequence ID" value="PZO38202.1"/>
    <property type="molecule type" value="Genomic_DNA"/>
</dbReference>
<evidence type="ECO:0000313" key="2">
    <source>
        <dbReference type="EMBL" id="PZO38202.1"/>
    </source>
</evidence>
<evidence type="ECO:0000256" key="1">
    <source>
        <dbReference type="SAM" id="Phobius"/>
    </source>
</evidence>
<organism evidence="2 3">
    <name type="scientific">Pseudanabaena frigida</name>
    <dbReference type="NCBI Taxonomy" id="945775"/>
    <lineage>
        <taxon>Bacteria</taxon>
        <taxon>Bacillati</taxon>
        <taxon>Cyanobacteriota</taxon>
        <taxon>Cyanophyceae</taxon>
        <taxon>Pseudanabaenales</taxon>
        <taxon>Pseudanabaenaceae</taxon>
        <taxon>Pseudanabaena</taxon>
    </lineage>
</organism>